<evidence type="ECO:0000256" key="1">
    <source>
        <dbReference type="SAM" id="MobiDB-lite"/>
    </source>
</evidence>
<accession>A0A6J5NPY5</accession>
<reference evidence="2" key="1">
    <citation type="submission" date="2020-04" db="EMBL/GenBank/DDBJ databases">
        <authorList>
            <person name="Chiriac C."/>
            <person name="Salcher M."/>
            <person name="Ghai R."/>
            <person name="Kavagutti S V."/>
        </authorList>
    </citation>
    <scope>NUCLEOTIDE SEQUENCE</scope>
</reference>
<feature type="region of interest" description="Disordered" evidence="1">
    <location>
        <begin position="177"/>
        <end position="199"/>
    </location>
</feature>
<organism evidence="2">
    <name type="scientific">uncultured Caudovirales phage</name>
    <dbReference type="NCBI Taxonomy" id="2100421"/>
    <lineage>
        <taxon>Viruses</taxon>
        <taxon>Duplodnaviria</taxon>
        <taxon>Heunggongvirae</taxon>
        <taxon>Uroviricota</taxon>
        <taxon>Caudoviricetes</taxon>
        <taxon>Peduoviridae</taxon>
        <taxon>Maltschvirus</taxon>
        <taxon>Maltschvirus maltsch</taxon>
    </lineage>
</organism>
<evidence type="ECO:0000313" key="2">
    <source>
        <dbReference type="EMBL" id="CAB4160832.1"/>
    </source>
</evidence>
<sequence>MSEIGALAVRFYSKELQNDFLTNKEGRPISYMADFVRIEIPGNQLSIIDTFVNNSHKSQFPNQWAMYLNEKADGNHNPDNVQGTILRDWPILNAAQATELKHFKFYTVEQVAAASDQQLMAIGMTAGMSPLALRDKAKAFLENAKDSSFVQRQADELKLREQEIADLKDQMTRLAKMVEEKSKSDKPEAKLETKEPKKD</sequence>
<gene>
    <name evidence="2" type="ORF">UFOVP770_13</name>
</gene>
<dbReference type="EMBL" id="LR796715">
    <property type="protein sequence ID" value="CAB4160832.1"/>
    <property type="molecule type" value="Genomic_DNA"/>
</dbReference>
<name>A0A6J5NPY5_9CAUD</name>
<protein>
    <submittedName>
        <fullName evidence="2">Uncharacterized protein</fullName>
    </submittedName>
</protein>
<proteinExistence type="predicted"/>